<dbReference type="CDD" id="cd00130">
    <property type="entry name" value="PAS"/>
    <property type="match status" value="1"/>
</dbReference>
<evidence type="ECO:0000256" key="4">
    <source>
        <dbReference type="ARBA" id="ARBA00023125"/>
    </source>
</evidence>
<dbReference type="SMART" id="SM00382">
    <property type="entry name" value="AAA"/>
    <property type="match status" value="1"/>
</dbReference>
<keyword evidence="4" id="KW-0238">DNA-binding</keyword>
<dbReference type="CDD" id="cd00009">
    <property type="entry name" value="AAA"/>
    <property type="match status" value="1"/>
</dbReference>
<dbReference type="InterPro" id="IPR009057">
    <property type="entry name" value="Homeodomain-like_sf"/>
</dbReference>
<dbReference type="SUPFAM" id="SSF55785">
    <property type="entry name" value="PYP-like sensor domain (PAS domain)"/>
    <property type="match status" value="1"/>
</dbReference>
<accession>A0A433HHM9</accession>
<keyword evidence="3" id="KW-0805">Transcription regulation</keyword>
<dbReference type="Gene3D" id="3.30.450.20">
    <property type="entry name" value="PAS domain"/>
    <property type="match status" value="1"/>
</dbReference>
<name>A0A433HHM9_9BACI</name>
<evidence type="ECO:0000313" key="9">
    <source>
        <dbReference type="Proteomes" id="UP000267430"/>
    </source>
</evidence>
<dbReference type="InterPro" id="IPR035965">
    <property type="entry name" value="PAS-like_dom_sf"/>
</dbReference>
<dbReference type="PROSITE" id="PS50112">
    <property type="entry name" value="PAS"/>
    <property type="match status" value="1"/>
</dbReference>
<dbReference type="Gene3D" id="3.40.50.300">
    <property type="entry name" value="P-loop containing nucleotide triphosphate hydrolases"/>
    <property type="match status" value="1"/>
</dbReference>
<protein>
    <submittedName>
        <fullName evidence="8">PAS domain-containing protein</fullName>
    </submittedName>
</protein>
<dbReference type="OrthoDB" id="9771372at2"/>
<dbReference type="Gene3D" id="1.10.10.60">
    <property type="entry name" value="Homeodomain-like"/>
    <property type="match status" value="1"/>
</dbReference>
<evidence type="ECO:0000256" key="1">
    <source>
        <dbReference type="ARBA" id="ARBA00022741"/>
    </source>
</evidence>
<feature type="domain" description="Sigma-54 factor interaction" evidence="6">
    <location>
        <begin position="134"/>
        <end position="364"/>
    </location>
</feature>
<dbReference type="NCBIfam" id="TIGR00229">
    <property type="entry name" value="sensory_box"/>
    <property type="match status" value="1"/>
</dbReference>
<evidence type="ECO:0000259" key="7">
    <source>
        <dbReference type="PROSITE" id="PS50112"/>
    </source>
</evidence>
<dbReference type="PROSITE" id="PS00676">
    <property type="entry name" value="SIGMA54_INTERACT_2"/>
    <property type="match status" value="1"/>
</dbReference>
<dbReference type="InterPro" id="IPR025943">
    <property type="entry name" value="Sigma_54_int_dom_ATP-bd_2"/>
</dbReference>
<dbReference type="PROSITE" id="PS50045">
    <property type="entry name" value="SIGMA54_INTERACT_4"/>
    <property type="match status" value="1"/>
</dbReference>
<keyword evidence="9" id="KW-1185">Reference proteome</keyword>
<dbReference type="AlphaFoldDB" id="A0A433HHM9"/>
<dbReference type="PANTHER" id="PTHR32071">
    <property type="entry name" value="TRANSCRIPTIONAL REGULATORY PROTEIN"/>
    <property type="match status" value="1"/>
</dbReference>
<dbReference type="InterPro" id="IPR000014">
    <property type="entry name" value="PAS"/>
</dbReference>
<dbReference type="InterPro" id="IPR002197">
    <property type="entry name" value="HTH_Fis"/>
</dbReference>
<dbReference type="PROSITE" id="PS00688">
    <property type="entry name" value="SIGMA54_INTERACT_3"/>
    <property type="match status" value="1"/>
</dbReference>
<keyword evidence="1" id="KW-0547">Nucleotide-binding</keyword>
<dbReference type="FunFam" id="3.40.50.300:FF:000006">
    <property type="entry name" value="DNA-binding transcriptional regulator NtrC"/>
    <property type="match status" value="1"/>
</dbReference>
<dbReference type="Pfam" id="PF13188">
    <property type="entry name" value="PAS_8"/>
    <property type="match status" value="1"/>
</dbReference>
<keyword evidence="2" id="KW-0067">ATP-binding</keyword>
<evidence type="ECO:0000259" key="6">
    <source>
        <dbReference type="PROSITE" id="PS50045"/>
    </source>
</evidence>
<dbReference type="InterPro" id="IPR027417">
    <property type="entry name" value="P-loop_NTPase"/>
</dbReference>
<gene>
    <name evidence="8" type="ORF">ELQ35_15025</name>
</gene>
<dbReference type="InterPro" id="IPR025944">
    <property type="entry name" value="Sigma_54_int_dom_CS"/>
</dbReference>
<feature type="domain" description="PAS" evidence="7">
    <location>
        <begin position="6"/>
        <end position="43"/>
    </location>
</feature>
<keyword evidence="5" id="KW-0804">Transcription</keyword>
<dbReference type="SUPFAM" id="SSF52540">
    <property type="entry name" value="P-loop containing nucleoside triphosphate hydrolases"/>
    <property type="match status" value="1"/>
</dbReference>
<dbReference type="GO" id="GO:0043565">
    <property type="term" value="F:sequence-specific DNA binding"/>
    <property type="evidence" value="ECO:0007669"/>
    <property type="project" value="InterPro"/>
</dbReference>
<reference evidence="8 9" key="1">
    <citation type="submission" date="2018-12" db="EMBL/GenBank/DDBJ databases">
        <title>Bacillus chawlae sp. nov., Bacillus glennii sp. nov., and Bacillus saganii sp. nov. Isolated from the Vehicle Assembly Building at Kennedy Space Center where the Viking Spacecraft were Assembled.</title>
        <authorList>
            <person name="Seuylemezian A."/>
            <person name="Vaishampayan P."/>
        </authorList>
    </citation>
    <scope>NUCLEOTIDE SEQUENCE [LARGE SCALE GENOMIC DNA]</scope>
    <source>
        <strain evidence="8 9">L5</strain>
    </source>
</reference>
<evidence type="ECO:0000313" key="8">
    <source>
        <dbReference type="EMBL" id="RUQ27858.1"/>
    </source>
</evidence>
<dbReference type="EMBL" id="RYZZ01000020">
    <property type="protein sequence ID" value="RUQ27858.1"/>
    <property type="molecule type" value="Genomic_DNA"/>
</dbReference>
<evidence type="ECO:0000256" key="5">
    <source>
        <dbReference type="ARBA" id="ARBA00023163"/>
    </source>
</evidence>
<comment type="caution">
    <text evidence="8">The sequence shown here is derived from an EMBL/GenBank/DDBJ whole genome shotgun (WGS) entry which is preliminary data.</text>
</comment>
<dbReference type="PRINTS" id="PR01590">
    <property type="entry name" value="HTHFIS"/>
</dbReference>
<dbReference type="Proteomes" id="UP000267430">
    <property type="component" value="Unassembled WGS sequence"/>
</dbReference>
<evidence type="ECO:0000256" key="3">
    <source>
        <dbReference type="ARBA" id="ARBA00023015"/>
    </source>
</evidence>
<dbReference type="SMART" id="SM00091">
    <property type="entry name" value="PAS"/>
    <property type="match status" value="1"/>
</dbReference>
<dbReference type="GO" id="GO:0006355">
    <property type="term" value="P:regulation of DNA-templated transcription"/>
    <property type="evidence" value="ECO:0007669"/>
    <property type="project" value="InterPro"/>
</dbReference>
<organism evidence="8 9">
    <name type="scientific">Peribacillus cavernae</name>
    <dbReference type="NCBI Taxonomy" id="1674310"/>
    <lineage>
        <taxon>Bacteria</taxon>
        <taxon>Bacillati</taxon>
        <taxon>Bacillota</taxon>
        <taxon>Bacilli</taxon>
        <taxon>Bacillales</taxon>
        <taxon>Bacillaceae</taxon>
        <taxon>Peribacillus</taxon>
    </lineage>
</organism>
<dbReference type="InterPro" id="IPR058031">
    <property type="entry name" value="AAA_lid_NorR"/>
</dbReference>
<dbReference type="InterPro" id="IPR002078">
    <property type="entry name" value="Sigma_54_int"/>
</dbReference>
<dbReference type="Pfam" id="PF00158">
    <property type="entry name" value="Sigma54_activat"/>
    <property type="match status" value="1"/>
</dbReference>
<proteinExistence type="predicted"/>
<dbReference type="Gene3D" id="1.10.8.60">
    <property type="match status" value="1"/>
</dbReference>
<dbReference type="Pfam" id="PF02954">
    <property type="entry name" value="HTH_8"/>
    <property type="match status" value="1"/>
</dbReference>
<dbReference type="SUPFAM" id="SSF46689">
    <property type="entry name" value="Homeodomain-like"/>
    <property type="match status" value="1"/>
</dbReference>
<evidence type="ECO:0000256" key="2">
    <source>
        <dbReference type="ARBA" id="ARBA00022840"/>
    </source>
</evidence>
<dbReference type="PANTHER" id="PTHR32071:SF57">
    <property type="entry name" value="C4-DICARBOXYLATE TRANSPORT TRANSCRIPTIONAL REGULATORY PROTEIN DCTD"/>
    <property type="match status" value="1"/>
</dbReference>
<dbReference type="InterPro" id="IPR003593">
    <property type="entry name" value="AAA+_ATPase"/>
</dbReference>
<dbReference type="GO" id="GO:0005524">
    <property type="term" value="F:ATP binding"/>
    <property type="evidence" value="ECO:0007669"/>
    <property type="project" value="UniProtKB-KW"/>
</dbReference>
<sequence length="435" mass="49417">MLRDYASKEAQVIIDSSHDGVIVVDQEARVTLVNKHAKEILGLPDQIIGSKITEFIPNSDLLRILRTGKSEMGDINTIFNRELIINRLPIMEEGKVVGAVSNIKHIDDIQKMEMKIRKKLHQSGLEAKHQLSDIIGTSNVMKECKELAEKFAKTDATIMITGGSGTGKELFAQGIHLSSMRKKGPFVAINCAALPESLLESELFGYEEGTFTGAIKGGKMGLFELAHGGTIFLDEIGEMPLRIQSMLLRVLEEREVRRIGGEKIIPVDVRIIVATNRELEQMTQEGTFREDLYYRLNILALELPALQIRLSDIPELVYSFLEELNEKHPHRVAVFSDDVFSLFKQYEWPGNVRELRNVVERMVILAEDDTITLKDAKFLVEKLKNRVNEKKSKFETEKSVILSLLEEEQGNKTRVAERLGVDRTTLWRRMKKYNL</sequence>
<dbReference type="Pfam" id="PF25601">
    <property type="entry name" value="AAA_lid_14"/>
    <property type="match status" value="1"/>
</dbReference>